<sequence>MSGLNWDDKGLTIDGKKLSNPRFVDDIVLISDNTPEMNQLLNELNEAGKAMGLEMNTKKTQMMANQWCDDREVQLDGITLEEVDSYVYLGREGVRKMFTENKQVEAVEKWPHQRRLEENTWHLQSTDGQDTSCAEPTTDGVPEQLYGLH</sequence>
<dbReference type="PANTHER" id="PTHR47027">
    <property type="entry name" value="REVERSE TRANSCRIPTASE DOMAIN-CONTAINING PROTEIN"/>
    <property type="match status" value="1"/>
</dbReference>
<reference evidence="3 4" key="1">
    <citation type="submission" date="2013-05" db="EMBL/GenBank/DDBJ databases">
        <title>Draft genome of the parasitic nematode Anyclostoma ceylanicum.</title>
        <authorList>
            <person name="Mitreva M."/>
        </authorList>
    </citation>
    <scope>NUCLEOTIDE SEQUENCE [LARGE SCALE GENOMIC DNA]</scope>
</reference>
<name>A0A0D6LFQ3_9BILA</name>
<dbReference type="AlphaFoldDB" id="A0A0D6LFQ3"/>
<evidence type="ECO:0000259" key="2">
    <source>
        <dbReference type="PROSITE" id="PS50878"/>
    </source>
</evidence>
<accession>A0A0D6LFQ3</accession>
<feature type="compositionally biased region" description="Polar residues" evidence="1">
    <location>
        <begin position="121"/>
        <end position="135"/>
    </location>
</feature>
<feature type="region of interest" description="Disordered" evidence="1">
    <location>
        <begin position="120"/>
        <end position="149"/>
    </location>
</feature>
<evidence type="ECO:0000313" key="4">
    <source>
        <dbReference type="Proteomes" id="UP000054495"/>
    </source>
</evidence>
<gene>
    <name evidence="3" type="ORF">ANCCEY_14417</name>
</gene>
<dbReference type="Proteomes" id="UP000054495">
    <property type="component" value="Unassembled WGS sequence"/>
</dbReference>
<dbReference type="InterPro" id="IPR000477">
    <property type="entry name" value="RT_dom"/>
</dbReference>
<feature type="domain" description="Reverse transcriptase" evidence="2">
    <location>
        <begin position="1"/>
        <end position="80"/>
    </location>
</feature>
<evidence type="ECO:0000256" key="1">
    <source>
        <dbReference type="SAM" id="MobiDB-lite"/>
    </source>
</evidence>
<organism evidence="3 4">
    <name type="scientific">Ancylostoma ceylanicum</name>
    <dbReference type="NCBI Taxonomy" id="53326"/>
    <lineage>
        <taxon>Eukaryota</taxon>
        <taxon>Metazoa</taxon>
        <taxon>Ecdysozoa</taxon>
        <taxon>Nematoda</taxon>
        <taxon>Chromadorea</taxon>
        <taxon>Rhabditida</taxon>
        <taxon>Rhabditina</taxon>
        <taxon>Rhabditomorpha</taxon>
        <taxon>Strongyloidea</taxon>
        <taxon>Ancylostomatidae</taxon>
        <taxon>Ancylostomatinae</taxon>
        <taxon>Ancylostoma</taxon>
    </lineage>
</organism>
<protein>
    <recommendedName>
        <fullName evidence="2">Reverse transcriptase domain-containing protein</fullName>
    </recommendedName>
</protein>
<evidence type="ECO:0000313" key="3">
    <source>
        <dbReference type="EMBL" id="EPB66492.1"/>
    </source>
</evidence>
<keyword evidence="4" id="KW-1185">Reference proteome</keyword>
<proteinExistence type="predicted"/>
<dbReference type="Pfam" id="PF00078">
    <property type="entry name" value="RVT_1"/>
    <property type="match status" value="1"/>
</dbReference>
<dbReference type="EMBL" id="KE126106">
    <property type="protein sequence ID" value="EPB66492.1"/>
    <property type="molecule type" value="Genomic_DNA"/>
</dbReference>
<dbReference type="PANTHER" id="PTHR47027:SF20">
    <property type="entry name" value="REVERSE TRANSCRIPTASE-LIKE PROTEIN WITH RNA-DIRECTED DNA POLYMERASE DOMAIN"/>
    <property type="match status" value="1"/>
</dbReference>
<dbReference type="PROSITE" id="PS50878">
    <property type="entry name" value="RT_POL"/>
    <property type="match status" value="1"/>
</dbReference>